<evidence type="ECO:0000313" key="2">
    <source>
        <dbReference type="EMBL" id="ECU3686225.1"/>
    </source>
</evidence>
<proteinExistence type="predicted"/>
<dbReference type="InterPro" id="IPR037883">
    <property type="entry name" value="Knr4/Smi1-like_sf"/>
</dbReference>
<feature type="domain" description="Knr4/Smi1-like" evidence="1">
    <location>
        <begin position="2"/>
        <end position="35"/>
    </location>
</feature>
<feature type="non-terminal residue" evidence="2">
    <location>
        <position position="1"/>
    </location>
</feature>
<evidence type="ECO:0000259" key="1">
    <source>
        <dbReference type="Pfam" id="PF09346"/>
    </source>
</evidence>
<dbReference type="EMBL" id="AAKPRQ010000018">
    <property type="protein sequence ID" value="ECU3686225.1"/>
    <property type="molecule type" value="Genomic_DNA"/>
</dbReference>
<comment type="caution">
    <text evidence="2">The sequence shown here is derived from an EMBL/GenBank/DDBJ whole genome shotgun (WGS) entry which is preliminary data.</text>
</comment>
<accession>A0A605HG23</accession>
<dbReference type="SUPFAM" id="SSF160631">
    <property type="entry name" value="SMI1/KNR4-like"/>
    <property type="match status" value="1"/>
</dbReference>
<protein>
    <submittedName>
        <fullName evidence="2">SMI1/KNR4 family protein</fullName>
    </submittedName>
</protein>
<name>A0A605HG23_SALMO</name>
<dbReference type="AlphaFoldDB" id="A0A605HG23"/>
<gene>
    <name evidence="2" type="ORF">DYT96_14930</name>
</gene>
<dbReference type="InterPro" id="IPR018958">
    <property type="entry name" value="Knr4/Smi1-like_dom"/>
</dbReference>
<organism evidence="2">
    <name type="scientific">Salmonella montevideo</name>
    <dbReference type="NCBI Taxonomy" id="115981"/>
    <lineage>
        <taxon>Bacteria</taxon>
        <taxon>Pseudomonadati</taxon>
        <taxon>Pseudomonadota</taxon>
        <taxon>Gammaproteobacteria</taxon>
        <taxon>Enterobacterales</taxon>
        <taxon>Enterobacteriaceae</taxon>
        <taxon>Salmonella</taxon>
    </lineage>
</organism>
<dbReference type="Gene3D" id="3.40.1580.10">
    <property type="entry name" value="SMI1/KNR4-like"/>
    <property type="match status" value="1"/>
</dbReference>
<dbReference type="Pfam" id="PF09346">
    <property type="entry name" value="SMI1_KNR4"/>
    <property type="match status" value="1"/>
</dbReference>
<reference evidence="2" key="1">
    <citation type="submission" date="2018-08" db="EMBL/GenBank/DDBJ databases">
        <authorList>
            <consortium name="GenomeTrakr network: Whole genome sequencing for foodborne pathogen traceback"/>
        </authorList>
    </citation>
    <scope>NUCLEOTIDE SEQUENCE</scope>
    <source>
        <strain evidence="2">FSIS11812555</strain>
    </source>
</reference>
<sequence>LLSLRDKDYGKVYIWLMDEKELAFVSESFDEFINELS</sequence>